<dbReference type="RefSeq" id="WP_413778670.1">
    <property type="nucleotide sequence ID" value="NZ_JAUOZS010000001.1"/>
</dbReference>
<dbReference type="PANTHER" id="PTHR23084">
    <property type="entry name" value="PHOSPHATIDYLINOSITOL-4-PHOSPHATE 5-KINASE RELATED"/>
    <property type="match status" value="1"/>
</dbReference>
<dbReference type="SMART" id="SM00698">
    <property type="entry name" value="MORN"/>
    <property type="match status" value="3"/>
</dbReference>
<dbReference type="InterPro" id="IPR003409">
    <property type="entry name" value="MORN"/>
</dbReference>
<reference evidence="3 4" key="1">
    <citation type="submission" date="2023-07" db="EMBL/GenBank/DDBJ databases">
        <title>The novel representative of Negativicutes class, Anaeroselena agilis gen. nov. sp. nov.</title>
        <authorList>
            <person name="Prokofeva M.I."/>
            <person name="Elcheninov A.G."/>
            <person name="Klyukina A."/>
            <person name="Kublanov I.V."/>
            <person name="Frolov E.N."/>
            <person name="Podosokorskaya O.A."/>
        </authorList>
    </citation>
    <scope>NUCLEOTIDE SEQUENCE [LARGE SCALE GENOMIC DNA]</scope>
    <source>
        <strain evidence="3 4">4137-cl</strain>
    </source>
</reference>
<dbReference type="Pfam" id="PF02493">
    <property type="entry name" value="MORN"/>
    <property type="match status" value="3"/>
</dbReference>
<keyword evidence="4" id="KW-1185">Reference proteome</keyword>
<dbReference type="SUPFAM" id="SSF82185">
    <property type="entry name" value="Histone H3 K4-specific methyltransferase SET7/9 N-terminal domain"/>
    <property type="match status" value="1"/>
</dbReference>
<dbReference type="EMBL" id="JAUOZS010000001">
    <property type="protein sequence ID" value="MDT8900112.1"/>
    <property type="molecule type" value="Genomic_DNA"/>
</dbReference>
<keyword evidence="1" id="KW-0677">Repeat</keyword>
<dbReference type="Proteomes" id="UP001254848">
    <property type="component" value="Unassembled WGS sequence"/>
</dbReference>
<evidence type="ECO:0000256" key="1">
    <source>
        <dbReference type="ARBA" id="ARBA00022737"/>
    </source>
</evidence>
<feature type="chain" id="PRO_5045567759" description="MORN repeat-containing protein" evidence="2">
    <location>
        <begin position="27"/>
        <end position="161"/>
    </location>
</feature>
<protein>
    <recommendedName>
        <fullName evidence="5">MORN repeat-containing protein</fullName>
    </recommendedName>
</protein>
<accession>A0ABU3NTH9</accession>
<dbReference type="Gene3D" id="2.20.110.10">
    <property type="entry name" value="Histone H3 K4-specific methyltransferase SET7/9 N-terminal domain"/>
    <property type="match status" value="2"/>
</dbReference>
<evidence type="ECO:0000313" key="3">
    <source>
        <dbReference type="EMBL" id="MDT8900112.1"/>
    </source>
</evidence>
<organism evidence="3 4">
    <name type="scientific">Anaeroselena agilis</name>
    <dbReference type="NCBI Taxonomy" id="3063788"/>
    <lineage>
        <taxon>Bacteria</taxon>
        <taxon>Bacillati</taxon>
        <taxon>Bacillota</taxon>
        <taxon>Negativicutes</taxon>
        <taxon>Acetonemataceae</taxon>
        <taxon>Anaeroselena</taxon>
    </lineage>
</organism>
<evidence type="ECO:0000313" key="4">
    <source>
        <dbReference type="Proteomes" id="UP001254848"/>
    </source>
</evidence>
<feature type="signal peptide" evidence="2">
    <location>
        <begin position="1"/>
        <end position="26"/>
    </location>
</feature>
<name>A0ABU3NTH9_9FIRM</name>
<sequence length="161" mass="17659">MFRFIRYSVLGLVLALSLTITGVSYADDGTWSLTDNGYKIWNPCPQPNETVTWSSGADEEKYATGKGVIQWFEDGKPVMGYEGDVVKGKANGKGIATWPDGDRYEGDFVDGNMTGKGVATCVSGDRYEGNFINGKMNGYGTYYHSDGTIQQGQWENDEFVG</sequence>
<dbReference type="PANTHER" id="PTHR23084:SF263">
    <property type="entry name" value="MORN REPEAT-CONTAINING PROTEIN 1"/>
    <property type="match status" value="1"/>
</dbReference>
<comment type="caution">
    <text evidence="3">The sequence shown here is derived from an EMBL/GenBank/DDBJ whole genome shotgun (WGS) entry which is preliminary data.</text>
</comment>
<keyword evidence="2" id="KW-0732">Signal</keyword>
<gene>
    <name evidence="3" type="ORF">Q4T40_02535</name>
</gene>
<evidence type="ECO:0008006" key="5">
    <source>
        <dbReference type="Google" id="ProtNLM"/>
    </source>
</evidence>
<proteinExistence type="predicted"/>
<evidence type="ECO:0000256" key="2">
    <source>
        <dbReference type="SAM" id="SignalP"/>
    </source>
</evidence>